<dbReference type="InterPro" id="IPR025491">
    <property type="entry name" value="DUF4382"/>
</dbReference>
<comment type="caution">
    <text evidence="2">The sequence shown here is derived from an EMBL/GenBank/DDBJ whole genome shotgun (WGS) entry which is preliminary data.</text>
</comment>
<feature type="domain" description="DUF4382" evidence="1">
    <location>
        <begin position="47"/>
        <end position="182"/>
    </location>
</feature>
<sequence length="192" mass="21644">MRKINIIFLSLLLLILFFVYCSKSPTLVENPAPNIDQQSPQSPSKSATIRILLKDSPIDEAEHIYVTINRIRVHKASPENFIVISEEEQVFDLLELKNNPRPLIEASLTAGHYNQIRMDVISGTIVIGGAEFQMKIPSSEIKIPVQFTLEQDMTAKLTLDFDAEKSIKVNKQGKKDNYTLRPVIKVVGLIIT</sequence>
<protein>
    <recommendedName>
        <fullName evidence="1">DUF4382 domain-containing protein</fullName>
    </recommendedName>
</protein>
<dbReference type="AlphaFoldDB" id="A0A1F5V5X1"/>
<dbReference type="EMBL" id="MFGW01000232">
    <property type="protein sequence ID" value="OGF58816.1"/>
    <property type="molecule type" value="Genomic_DNA"/>
</dbReference>
<dbReference type="Pfam" id="PF14321">
    <property type="entry name" value="DUF4382"/>
    <property type="match status" value="1"/>
</dbReference>
<dbReference type="Proteomes" id="UP000178943">
    <property type="component" value="Unassembled WGS sequence"/>
</dbReference>
<evidence type="ECO:0000313" key="3">
    <source>
        <dbReference type="Proteomes" id="UP000178943"/>
    </source>
</evidence>
<evidence type="ECO:0000259" key="1">
    <source>
        <dbReference type="Pfam" id="PF14321"/>
    </source>
</evidence>
<evidence type="ECO:0000313" key="2">
    <source>
        <dbReference type="EMBL" id="OGF58816.1"/>
    </source>
</evidence>
<organism evidence="2 3">
    <name type="scientific">Candidatus Fischerbacteria bacterium RBG_13_37_8</name>
    <dbReference type="NCBI Taxonomy" id="1817863"/>
    <lineage>
        <taxon>Bacteria</taxon>
        <taxon>Candidatus Fischeribacteriota</taxon>
    </lineage>
</organism>
<reference evidence="2 3" key="1">
    <citation type="journal article" date="2016" name="Nat. Commun.">
        <title>Thousands of microbial genomes shed light on interconnected biogeochemical processes in an aquifer system.</title>
        <authorList>
            <person name="Anantharaman K."/>
            <person name="Brown C.T."/>
            <person name="Hug L.A."/>
            <person name="Sharon I."/>
            <person name="Castelle C.J."/>
            <person name="Probst A.J."/>
            <person name="Thomas B.C."/>
            <person name="Singh A."/>
            <person name="Wilkins M.J."/>
            <person name="Karaoz U."/>
            <person name="Brodie E.L."/>
            <person name="Williams K.H."/>
            <person name="Hubbard S.S."/>
            <person name="Banfield J.F."/>
        </authorList>
    </citation>
    <scope>NUCLEOTIDE SEQUENCE [LARGE SCALE GENOMIC DNA]</scope>
</reference>
<gene>
    <name evidence="2" type="ORF">A2Y62_10040</name>
</gene>
<accession>A0A1F5V5X1</accession>
<proteinExistence type="predicted"/>
<name>A0A1F5V5X1_9BACT</name>